<dbReference type="CDD" id="cd07346">
    <property type="entry name" value="ABC_6TM_exporters"/>
    <property type="match status" value="1"/>
</dbReference>
<dbReference type="InterPro" id="IPR003593">
    <property type="entry name" value="AAA+_ATPase"/>
</dbReference>
<evidence type="ECO:0000256" key="1">
    <source>
        <dbReference type="ARBA" id="ARBA00004651"/>
    </source>
</evidence>
<keyword evidence="4" id="KW-0547">Nucleotide-binding</keyword>
<feature type="domain" description="ABC transmembrane type-1" evidence="10">
    <location>
        <begin position="18"/>
        <end position="300"/>
    </location>
</feature>
<dbReference type="RefSeq" id="WP_019595662.1">
    <property type="nucleotide sequence ID" value="NZ_FOVA01000041.1"/>
</dbReference>
<evidence type="ECO:0000256" key="5">
    <source>
        <dbReference type="ARBA" id="ARBA00022840"/>
    </source>
</evidence>
<organism evidence="11 12">
    <name type="scientific">Peptostreptococcus anaerobius</name>
    <dbReference type="NCBI Taxonomy" id="1261"/>
    <lineage>
        <taxon>Bacteria</taxon>
        <taxon>Bacillati</taxon>
        <taxon>Bacillota</taxon>
        <taxon>Clostridia</taxon>
        <taxon>Peptostreptococcales</taxon>
        <taxon>Peptostreptococcaceae</taxon>
        <taxon>Peptostreptococcus</taxon>
    </lineage>
</organism>
<dbReference type="InterPro" id="IPR003439">
    <property type="entry name" value="ABC_transporter-like_ATP-bd"/>
</dbReference>
<dbReference type="EMBL" id="UGTB01000004">
    <property type="protein sequence ID" value="SUB60356.1"/>
    <property type="molecule type" value="Genomic_DNA"/>
</dbReference>
<dbReference type="InterPro" id="IPR017871">
    <property type="entry name" value="ABC_transporter-like_CS"/>
</dbReference>
<dbReference type="GO" id="GO:0016887">
    <property type="term" value="F:ATP hydrolysis activity"/>
    <property type="evidence" value="ECO:0007669"/>
    <property type="project" value="InterPro"/>
</dbReference>
<gene>
    <name evidence="11" type="ORF">NCTC11460_00257</name>
</gene>
<dbReference type="PANTHER" id="PTHR43394">
    <property type="entry name" value="ATP-DEPENDENT PERMEASE MDL1, MITOCHONDRIAL"/>
    <property type="match status" value="1"/>
</dbReference>
<keyword evidence="11" id="KW-0378">Hydrolase</keyword>
<dbReference type="SUPFAM" id="SSF90123">
    <property type="entry name" value="ABC transporter transmembrane region"/>
    <property type="match status" value="1"/>
</dbReference>
<feature type="transmembrane region" description="Helical" evidence="8">
    <location>
        <begin position="21"/>
        <end position="45"/>
    </location>
</feature>
<sequence length="569" mass="64179">MFREMLKLLTKTGKRDLIISSVFFALYGLSSIAMIVIVFSILFQIFDGTSLASLYKYFIAIGLLVVFKGICNMVADMKKHSAGFDIVQQIRERMIIKLKKFSLGFYTNERLGEINTILHKDVDNMSLVVGHMWSRMFGDFLIGAVVFVGLASIDLKLAILMAVSVPIALIFLYLTIKQSEKIENQNNSALLDMVSLFVEYVRGIPVLKSFSNNKSLDNELMNKTKKFGETSKSASRFKAKQLSIFGFLLDIGYLVLLIAGTIFVVKGNLDVLNFIIFAVISKEFYKPFASMEQHYMYYVSAVDSYERLSRILYADVIPDKVDGIVPKDNDIAFENIDFSYEKDEFKMENLNFSIAEKTMTALVGESGSGKTTITNLLLRFYDVHKGKITLGGTDIRDIPYDELLDRISIVMQNVQLFDNTIEENIRVGKKGATKEEIIEAAKKARIHDFIMSLPKGYETDIGENGGILSGGQRQRISIARAFLKDAPILILDEMTSNVDPVNESLIQDAITELAKNRTVLVVAHHLKTIQKADQILVFQKGNLLEKGKHGELLDKNGYYTKLWKAQYEV</sequence>
<dbReference type="AlphaFoldDB" id="A0A379CF36"/>
<keyword evidence="5 11" id="KW-0067">ATP-binding</keyword>
<dbReference type="Gene3D" id="1.20.1560.10">
    <property type="entry name" value="ABC transporter type 1, transmembrane domain"/>
    <property type="match status" value="1"/>
</dbReference>
<feature type="domain" description="ABC transporter" evidence="9">
    <location>
        <begin position="331"/>
        <end position="565"/>
    </location>
</feature>
<dbReference type="InterPro" id="IPR027417">
    <property type="entry name" value="P-loop_NTPase"/>
</dbReference>
<dbReference type="FunFam" id="3.40.50.300:FF:000287">
    <property type="entry name" value="Multidrug ABC transporter ATP-binding protein"/>
    <property type="match status" value="1"/>
</dbReference>
<dbReference type="Pfam" id="PF00664">
    <property type="entry name" value="ABC_membrane"/>
    <property type="match status" value="1"/>
</dbReference>
<feature type="transmembrane region" description="Helical" evidence="8">
    <location>
        <begin position="57"/>
        <end position="75"/>
    </location>
</feature>
<name>A0A379CF36_9FIRM</name>
<dbReference type="EC" id="3.6.3.-" evidence="11"/>
<reference evidence="11 12" key="1">
    <citation type="submission" date="2018-06" db="EMBL/GenBank/DDBJ databases">
        <authorList>
            <consortium name="Pathogen Informatics"/>
            <person name="Doyle S."/>
        </authorList>
    </citation>
    <scope>NUCLEOTIDE SEQUENCE [LARGE SCALE GENOMIC DNA]</scope>
    <source>
        <strain evidence="11 12">NCTC11460</strain>
    </source>
</reference>
<feature type="transmembrane region" description="Helical" evidence="8">
    <location>
        <begin position="157"/>
        <end position="176"/>
    </location>
</feature>
<keyword evidence="3 8" id="KW-0812">Transmembrane</keyword>
<keyword evidence="2" id="KW-0813">Transport</keyword>
<dbReference type="PROSITE" id="PS50893">
    <property type="entry name" value="ABC_TRANSPORTER_2"/>
    <property type="match status" value="1"/>
</dbReference>
<feature type="transmembrane region" description="Helical" evidence="8">
    <location>
        <begin position="242"/>
        <end position="265"/>
    </location>
</feature>
<evidence type="ECO:0000313" key="12">
    <source>
        <dbReference type="Proteomes" id="UP000255101"/>
    </source>
</evidence>
<keyword evidence="7 8" id="KW-0472">Membrane</keyword>
<dbReference type="Gene3D" id="3.40.50.300">
    <property type="entry name" value="P-loop containing nucleotide triphosphate hydrolases"/>
    <property type="match status" value="1"/>
</dbReference>
<evidence type="ECO:0000259" key="9">
    <source>
        <dbReference type="PROSITE" id="PS50893"/>
    </source>
</evidence>
<dbReference type="SMART" id="SM00382">
    <property type="entry name" value="AAA"/>
    <property type="match status" value="1"/>
</dbReference>
<dbReference type="PANTHER" id="PTHR43394:SF1">
    <property type="entry name" value="ATP-BINDING CASSETTE SUB-FAMILY B MEMBER 10, MITOCHONDRIAL"/>
    <property type="match status" value="1"/>
</dbReference>
<dbReference type="InterPro" id="IPR036640">
    <property type="entry name" value="ABC1_TM_sf"/>
</dbReference>
<evidence type="ECO:0000256" key="2">
    <source>
        <dbReference type="ARBA" id="ARBA00022448"/>
    </source>
</evidence>
<evidence type="ECO:0000256" key="7">
    <source>
        <dbReference type="ARBA" id="ARBA00023136"/>
    </source>
</evidence>
<evidence type="ECO:0000259" key="10">
    <source>
        <dbReference type="PROSITE" id="PS50929"/>
    </source>
</evidence>
<evidence type="ECO:0000256" key="4">
    <source>
        <dbReference type="ARBA" id="ARBA00022741"/>
    </source>
</evidence>
<dbReference type="GO" id="GO:0005886">
    <property type="term" value="C:plasma membrane"/>
    <property type="evidence" value="ECO:0007669"/>
    <property type="project" value="UniProtKB-SubCell"/>
</dbReference>
<accession>A0A379CF36</accession>
<dbReference type="SUPFAM" id="SSF52540">
    <property type="entry name" value="P-loop containing nucleoside triphosphate hydrolases"/>
    <property type="match status" value="1"/>
</dbReference>
<evidence type="ECO:0000256" key="8">
    <source>
        <dbReference type="SAM" id="Phobius"/>
    </source>
</evidence>
<comment type="subcellular location">
    <subcellularLocation>
        <location evidence="1">Cell membrane</location>
        <topology evidence="1">Multi-pass membrane protein</topology>
    </subcellularLocation>
</comment>
<dbReference type="GO" id="GO:0005524">
    <property type="term" value="F:ATP binding"/>
    <property type="evidence" value="ECO:0007669"/>
    <property type="project" value="UniProtKB-KW"/>
</dbReference>
<dbReference type="Proteomes" id="UP000255101">
    <property type="component" value="Unassembled WGS sequence"/>
</dbReference>
<dbReference type="Pfam" id="PF00005">
    <property type="entry name" value="ABC_tran"/>
    <property type="match status" value="1"/>
</dbReference>
<protein>
    <submittedName>
        <fullName evidence="11">Multidrug export ATP-binding/permease protein SAV1866</fullName>
        <ecNumber evidence="11">3.6.3.-</ecNumber>
    </submittedName>
</protein>
<evidence type="ECO:0000256" key="3">
    <source>
        <dbReference type="ARBA" id="ARBA00022692"/>
    </source>
</evidence>
<dbReference type="PROSITE" id="PS00211">
    <property type="entry name" value="ABC_TRANSPORTER_1"/>
    <property type="match status" value="1"/>
</dbReference>
<proteinExistence type="predicted"/>
<evidence type="ECO:0000313" key="11">
    <source>
        <dbReference type="EMBL" id="SUB60356.1"/>
    </source>
</evidence>
<feature type="transmembrane region" description="Helical" evidence="8">
    <location>
        <begin position="133"/>
        <end position="151"/>
    </location>
</feature>
<dbReference type="InterPro" id="IPR011527">
    <property type="entry name" value="ABC1_TM_dom"/>
</dbReference>
<dbReference type="InterPro" id="IPR039421">
    <property type="entry name" value="Type_1_exporter"/>
</dbReference>
<dbReference type="PROSITE" id="PS50929">
    <property type="entry name" value="ABC_TM1F"/>
    <property type="match status" value="1"/>
</dbReference>
<dbReference type="GO" id="GO:0015421">
    <property type="term" value="F:ABC-type oligopeptide transporter activity"/>
    <property type="evidence" value="ECO:0007669"/>
    <property type="project" value="TreeGrafter"/>
</dbReference>
<keyword evidence="6 8" id="KW-1133">Transmembrane helix</keyword>
<evidence type="ECO:0000256" key="6">
    <source>
        <dbReference type="ARBA" id="ARBA00022989"/>
    </source>
</evidence>